<gene>
    <name evidence="2" type="ORF">C3B51_10735</name>
</gene>
<dbReference type="Proteomes" id="UP000292345">
    <property type="component" value="Unassembled WGS sequence"/>
</dbReference>
<organism evidence="2 3">
    <name type="scientific">Pseudoalteromonas rubra</name>
    <dbReference type="NCBI Taxonomy" id="43658"/>
    <lineage>
        <taxon>Bacteria</taxon>
        <taxon>Pseudomonadati</taxon>
        <taxon>Pseudomonadota</taxon>
        <taxon>Gammaproteobacteria</taxon>
        <taxon>Alteromonadales</taxon>
        <taxon>Pseudoalteromonadaceae</taxon>
        <taxon>Pseudoalteromonas</taxon>
    </lineage>
</organism>
<reference evidence="2 3" key="1">
    <citation type="submission" date="2018-01" db="EMBL/GenBank/DDBJ databases">
        <title>Co-occurrence of chitin degradation, pigmentation and bioactivity in marine Pseudoalteromonas.</title>
        <authorList>
            <person name="Paulsen S."/>
            <person name="Gram L."/>
            <person name="Machado H."/>
        </authorList>
    </citation>
    <scope>NUCLEOTIDE SEQUENCE [LARGE SCALE GENOMIC DNA]</scope>
    <source>
        <strain evidence="2 3">S1946</strain>
    </source>
</reference>
<evidence type="ECO:0000256" key="1">
    <source>
        <dbReference type="ARBA" id="ARBA00010333"/>
    </source>
</evidence>
<proteinExistence type="inferred from homology"/>
<protein>
    <submittedName>
        <fullName evidence="2">Amino acid ABC transporter substrate-binding protein</fullName>
    </submittedName>
</protein>
<dbReference type="Gene3D" id="3.40.190.10">
    <property type="entry name" value="Periplasmic binding protein-like II"/>
    <property type="match status" value="2"/>
</dbReference>
<sequence>MSKLIFNEAKSFSTMPFALFVFFSVFTFNSLASVTLSKQLSVIYRDYKGTHTVSGKKVSDHTFRYNLTAPKQVDVTTLEWQPYIGQSLCKQGWVMQAVIALLHSQNYGATVTFYPWARAVANAENGKVDILVPEYFIEPEAPSDTLPGTRRLDHLTLTEPFGWGPIALYKRRDYNTDHFTSLGALADERIGVVRGYQNTPEFDRLMDAGKFNVIEAVDDAHNIRLLMAGRVNLIIGDPEVIEMEIAALSQDNNATSQAKNLVMVDPILQMNGLFFAVSKHNKYGKTLLFELNQAIAEFKKHGILEEIKYNTAKSCE</sequence>
<evidence type="ECO:0000313" key="3">
    <source>
        <dbReference type="Proteomes" id="UP000292345"/>
    </source>
</evidence>
<dbReference type="AlphaFoldDB" id="A0A4Q7EGT8"/>
<name>A0A4Q7EGT8_9GAMM</name>
<dbReference type="RefSeq" id="WP_130245037.1">
    <property type="nucleotide sequence ID" value="NZ_PPUZ01000030.1"/>
</dbReference>
<dbReference type="PANTHER" id="PTHR35936">
    <property type="entry name" value="MEMBRANE-BOUND LYTIC MUREIN TRANSGLYCOSYLASE F"/>
    <property type="match status" value="1"/>
</dbReference>
<comment type="similarity">
    <text evidence="1">Belongs to the bacterial solute-binding protein 3 family.</text>
</comment>
<accession>A0A4Q7EGT8</accession>
<comment type="caution">
    <text evidence="2">The sequence shown here is derived from an EMBL/GenBank/DDBJ whole genome shotgun (WGS) entry which is preliminary data.</text>
</comment>
<evidence type="ECO:0000313" key="2">
    <source>
        <dbReference type="EMBL" id="RZM80789.1"/>
    </source>
</evidence>
<dbReference type="EMBL" id="PPUZ01000030">
    <property type="protein sequence ID" value="RZM80789.1"/>
    <property type="molecule type" value="Genomic_DNA"/>
</dbReference>
<dbReference type="SUPFAM" id="SSF53850">
    <property type="entry name" value="Periplasmic binding protein-like II"/>
    <property type="match status" value="1"/>
</dbReference>
<dbReference type="PANTHER" id="PTHR35936:SF25">
    <property type="entry name" value="ABC TRANSPORTER SUBSTRATE-BINDING PROTEIN"/>
    <property type="match status" value="1"/>
</dbReference>